<sequence length="291" mass="32851">MSRGRWQWQLPQREAAGRGRQEWTPNSHDDDTRTHRHNTIIFPRIFPSYQTSPPLPLKNRFKNQHQQHGEEAWSHFPLLQQQRGKPVVDLLQHGGPRGKWPSCTQTRTRSFRCDSPEIVSMRDDEIRSKEEEPDDCFKTSMNPAYLIDPEAEEQHSYSLSSESDSSSSESLCTAVEEDDEDEVIVRSLRSNGRLFFEPESTSSIVKMKMKMKMKAAFDGATALAHRFCQPANGKNTHGLIVGAFVDLLVALTSAPAPPVPTSSSNAKGLLLLHPAVNKNKKGKRQIVNLTH</sequence>
<reference evidence="2" key="2">
    <citation type="submission" date="2021-12" db="EMBL/GenBank/DDBJ databases">
        <title>Resequencing data analysis of finger millet.</title>
        <authorList>
            <person name="Hatakeyama M."/>
            <person name="Aluri S."/>
            <person name="Balachadran M.T."/>
            <person name="Sivarajan S.R."/>
            <person name="Poveda L."/>
            <person name="Shimizu-Inatsugi R."/>
            <person name="Schlapbach R."/>
            <person name="Sreeman S.M."/>
            <person name="Shimizu K.K."/>
        </authorList>
    </citation>
    <scope>NUCLEOTIDE SEQUENCE</scope>
</reference>
<reference evidence="2" key="1">
    <citation type="journal article" date="2018" name="DNA Res.">
        <title>Multiple hybrid de novo genome assembly of finger millet, an orphan allotetraploid crop.</title>
        <authorList>
            <person name="Hatakeyama M."/>
            <person name="Aluri S."/>
            <person name="Balachadran M.T."/>
            <person name="Sivarajan S.R."/>
            <person name="Patrignani A."/>
            <person name="Gruter S."/>
            <person name="Poveda L."/>
            <person name="Shimizu-Inatsugi R."/>
            <person name="Baeten J."/>
            <person name="Francoijs K.J."/>
            <person name="Nataraja K.N."/>
            <person name="Reddy Y.A.N."/>
            <person name="Phadnis S."/>
            <person name="Ravikumar R.L."/>
            <person name="Schlapbach R."/>
            <person name="Sreeman S.M."/>
            <person name="Shimizu K.K."/>
        </authorList>
    </citation>
    <scope>NUCLEOTIDE SEQUENCE</scope>
</reference>
<proteinExistence type="predicted"/>
<comment type="caution">
    <text evidence="2">The sequence shown here is derived from an EMBL/GenBank/DDBJ whole genome shotgun (WGS) entry which is preliminary data.</text>
</comment>
<dbReference type="AlphaFoldDB" id="A0AAV5EQQ3"/>
<accession>A0AAV5EQQ3</accession>
<feature type="region of interest" description="Disordered" evidence="1">
    <location>
        <begin position="1"/>
        <end position="34"/>
    </location>
</feature>
<dbReference type="EMBL" id="BQKI01000077">
    <property type="protein sequence ID" value="GJN24936.1"/>
    <property type="molecule type" value="Genomic_DNA"/>
</dbReference>
<evidence type="ECO:0008006" key="4">
    <source>
        <dbReference type="Google" id="ProtNLM"/>
    </source>
</evidence>
<evidence type="ECO:0000313" key="2">
    <source>
        <dbReference type="EMBL" id="GJN24936.1"/>
    </source>
</evidence>
<protein>
    <recommendedName>
        <fullName evidence="4">Ovate family protein</fullName>
    </recommendedName>
</protein>
<name>A0AAV5EQQ3_ELECO</name>
<keyword evidence="3" id="KW-1185">Reference proteome</keyword>
<feature type="compositionally biased region" description="Basic and acidic residues" evidence="1">
    <location>
        <begin position="15"/>
        <end position="33"/>
    </location>
</feature>
<organism evidence="2 3">
    <name type="scientific">Eleusine coracana subsp. coracana</name>
    <dbReference type="NCBI Taxonomy" id="191504"/>
    <lineage>
        <taxon>Eukaryota</taxon>
        <taxon>Viridiplantae</taxon>
        <taxon>Streptophyta</taxon>
        <taxon>Embryophyta</taxon>
        <taxon>Tracheophyta</taxon>
        <taxon>Spermatophyta</taxon>
        <taxon>Magnoliopsida</taxon>
        <taxon>Liliopsida</taxon>
        <taxon>Poales</taxon>
        <taxon>Poaceae</taxon>
        <taxon>PACMAD clade</taxon>
        <taxon>Chloridoideae</taxon>
        <taxon>Cynodonteae</taxon>
        <taxon>Eleusininae</taxon>
        <taxon>Eleusine</taxon>
    </lineage>
</organism>
<evidence type="ECO:0000313" key="3">
    <source>
        <dbReference type="Proteomes" id="UP001054889"/>
    </source>
</evidence>
<dbReference type="Proteomes" id="UP001054889">
    <property type="component" value="Unassembled WGS sequence"/>
</dbReference>
<evidence type="ECO:0000256" key="1">
    <source>
        <dbReference type="SAM" id="MobiDB-lite"/>
    </source>
</evidence>
<gene>
    <name evidence="2" type="primary">gb12715</name>
    <name evidence="2" type="ORF">PR202_gb12715</name>
</gene>